<organism evidence="2 3">
    <name type="scientific">Oligosphaera ethanolica</name>
    <dbReference type="NCBI Taxonomy" id="760260"/>
    <lineage>
        <taxon>Bacteria</taxon>
        <taxon>Pseudomonadati</taxon>
        <taxon>Lentisphaerota</taxon>
        <taxon>Oligosphaeria</taxon>
        <taxon>Oligosphaerales</taxon>
        <taxon>Oligosphaeraceae</taxon>
        <taxon>Oligosphaera</taxon>
    </lineage>
</organism>
<evidence type="ECO:0000313" key="2">
    <source>
        <dbReference type="EMBL" id="MDQ0290916.1"/>
    </source>
</evidence>
<comment type="caution">
    <text evidence="2">The sequence shown here is derived from an EMBL/GenBank/DDBJ whole genome shotgun (WGS) entry which is preliminary data.</text>
</comment>
<dbReference type="AlphaFoldDB" id="A0AAE3VII9"/>
<dbReference type="Gene3D" id="3.30.700.10">
    <property type="entry name" value="Glycoprotein, Type 4 Pilin"/>
    <property type="match status" value="1"/>
</dbReference>
<evidence type="ECO:0000259" key="1">
    <source>
        <dbReference type="Pfam" id="PF07596"/>
    </source>
</evidence>
<dbReference type="NCBIfam" id="TIGR02532">
    <property type="entry name" value="IV_pilin_GFxxxE"/>
    <property type="match status" value="1"/>
</dbReference>
<dbReference type="Pfam" id="PF07596">
    <property type="entry name" value="SBP_bac_10"/>
    <property type="match status" value="1"/>
</dbReference>
<dbReference type="InterPro" id="IPR012902">
    <property type="entry name" value="N_methyl_site"/>
</dbReference>
<name>A0AAE3VII9_9BACT</name>
<dbReference type="InterPro" id="IPR045584">
    <property type="entry name" value="Pilin-like"/>
</dbReference>
<dbReference type="RefSeq" id="WP_307262970.1">
    <property type="nucleotide sequence ID" value="NZ_JAUSVL010000001.1"/>
</dbReference>
<dbReference type="Proteomes" id="UP001238163">
    <property type="component" value="Unassembled WGS sequence"/>
</dbReference>
<proteinExistence type="predicted"/>
<feature type="domain" description="DUF1559" evidence="1">
    <location>
        <begin position="30"/>
        <end position="92"/>
    </location>
</feature>
<reference evidence="2" key="1">
    <citation type="submission" date="2023-07" db="EMBL/GenBank/DDBJ databases">
        <title>Genomic Encyclopedia of Type Strains, Phase IV (KMG-IV): sequencing the most valuable type-strain genomes for metagenomic binning, comparative biology and taxonomic classification.</title>
        <authorList>
            <person name="Goeker M."/>
        </authorList>
    </citation>
    <scope>NUCLEOTIDE SEQUENCE</scope>
    <source>
        <strain evidence="2">DSM 24202</strain>
    </source>
</reference>
<evidence type="ECO:0000313" key="3">
    <source>
        <dbReference type="Proteomes" id="UP001238163"/>
    </source>
</evidence>
<protein>
    <submittedName>
        <fullName evidence="2">Prepilin-type N-terminal cleavage/methylation domain-containing protein/prepilin-type processing-associated H-X9-DG protein</fullName>
    </submittedName>
</protein>
<accession>A0AAE3VII9</accession>
<keyword evidence="3" id="KW-1185">Reference proteome</keyword>
<sequence length="238" mass="25150">MKKAFTLIELLVVIAIIAILAAMLLPALAKAREKARQISCTSNMKQIGLGARMYIDDNQNSGLYYEAAAAVSTPYAKNGTLAWQLLVAPYVGDIKSFNCGSCSKNAWTKDGDGPTSAAADIITHYGMNAACGGLTDSSYVSPSTTAMIIEANADNSIKLTHFIEKHTAVAKNTSANNPKIWARHSESSNVTYGDGHVGTVKVSAIPGADMTVSGGKVSDTATLPSSQFWNPRYTGSSY</sequence>
<dbReference type="Pfam" id="PF07963">
    <property type="entry name" value="N_methyl"/>
    <property type="match status" value="1"/>
</dbReference>
<dbReference type="InterPro" id="IPR011453">
    <property type="entry name" value="DUF1559"/>
</dbReference>
<dbReference type="PANTHER" id="PTHR30093:SF2">
    <property type="entry name" value="TYPE II SECRETION SYSTEM PROTEIN H"/>
    <property type="match status" value="1"/>
</dbReference>
<gene>
    <name evidence="2" type="ORF">J3R75_003023</name>
</gene>
<dbReference type="PANTHER" id="PTHR30093">
    <property type="entry name" value="GENERAL SECRETION PATHWAY PROTEIN G"/>
    <property type="match status" value="1"/>
</dbReference>
<dbReference type="EMBL" id="JAUSVL010000001">
    <property type="protein sequence ID" value="MDQ0290916.1"/>
    <property type="molecule type" value="Genomic_DNA"/>
</dbReference>
<dbReference type="SUPFAM" id="SSF54523">
    <property type="entry name" value="Pili subunits"/>
    <property type="match status" value="1"/>
</dbReference>